<proteinExistence type="inferred from homology"/>
<comment type="caution">
    <text evidence="5">The sequence shown here is derived from an EMBL/GenBank/DDBJ whole genome shotgun (WGS) entry which is preliminary data.</text>
</comment>
<dbReference type="Pfam" id="PF24850">
    <property type="entry name" value="CC_BshC"/>
    <property type="match status" value="1"/>
</dbReference>
<sequence>MDCQYLPLSATGQFSPLFLDYLNQADSLQPFYTQFPSLEAFGSQIQQKQFPAEHRAALVSALERQYQHIDKKPDFSVLAQPNTFTVTTGHQLNIFTGPLYVLYKLVTIVNLAKRLKWVYPEYNFVPVYWMASEDHDFAEINHFSLFGRNYTWETQQQGAVGRMNPQELKTLFSQIPEKLFLFEEAYLNHNTLSDAVRYYMNELLGHEGLICLDADDAGLKRLFIPVMQDELLHQSSNSLVADTSQQLESLGYNTVITPREINLFYLTDQLRERITCEETTEGTKAYKVLHTSLQFSQEQILTHLREHPERFSPNVILRPVYQEVILPNLAYIGGPSEVPYWLQLKGVFDHAGLSFPLLIPRNFALYVPRVSAKRIAGLGLTPEELFKDTLTLKYQFIEQHTRHALKFDKENKTVNQALDAMLHKAMMVDPTLERTVLAETKRFANAVERLQKKMRRAEERNQATGISQLLAVKNELFPGNGLQERTENFLTFYLNDKTFIQQLLDAFDPLDFRMQILLQK</sequence>
<dbReference type="NCBIfam" id="TIGR03998">
    <property type="entry name" value="thiol_BshC"/>
    <property type="match status" value="1"/>
</dbReference>
<evidence type="ECO:0000256" key="1">
    <source>
        <dbReference type="ARBA" id="ARBA00022598"/>
    </source>
</evidence>
<dbReference type="PIRSF" id="PIRSF012535">
    <property type="entry name" value="UCP012535"/>
    <property type="match status" value="1"/>
</dbReference>
<protein>
    <recommendedName>
        <fullName evidence="2">Putative cysteine ligase BshC</fullName>
        <ecNumber evidence="2">6.-.-.-</ecNumber>
    </recommendedName>
</protein>
<dbReference type="Proteomes" id="UP001500936">
    <property type="component" value="Unassembled WGS sequence"/>
</dbReference>
<name>A0ABP8KJ24_9BACT</name>
<evidence type="ECO:0000259" key="3">
    <source>
        <dbReference type="Pfam" id="PF10079"/>
    </source>
</evidence>
<dbReference type="InterPro" id="IPR055398">
    <property type="entry name" value="Rossmann-like_BshC"/>
</dbReference>
<comment type="similarity">
    <text evidence="2">Belongs to the BshC family.</text>
</comment>
<keyword evidence="2" id="KW-0175">Coiled coil</keyword>
<keyword evidence="1 2" id="KW-0436">Ligase</keyword>
<feature type="domain" description="Bacillithiol biosynthesis BshC C-terminal coiled-coil" evidence="4">
    <location>
        <begin position="364"/>
        <end position="517"/>
    </location>
</feature>
<dbReference type="InterPro" id="IPR011199">
    <property type="entry name" value="Bacillithiol_biosynth_BshC"/>
</dbReference>
<keyword evidence="6" id="KW-1185">Reference proteome</keyword>
<organism evidence="5 6">
    <name type="scientific">Nibrella viscosa</name>
    <dbReference type="NCBI Taxonomy" id="1084524"/>
    <lineage>
        <taxon>Bacteria</taxon>
        <taxon>Pseudomonadati</taxon>
        <taxon>Bacteroidota</taxon>
        <taxon>Cytophagia</taxon>
        <taxon>Cytophagales</taxon>
        <taxon>Spirosomataceae</taxon>
        <taxon>Nibrella</taxon>
    </lineage>
</organism>
<feature type="coiled-coil region" evidence="2">
    <location>
        <begin position="440"/>
        <end position="467"/>
    </location>
</feature>
<evidence type="ECO:0000313" key="6">
    <source>
        <dbReference type="Proteomes" id="UP001500936"/>
    </source>
</evidence>
<evidence type="ECO:0000256" key="2">
    <source>
        <dbReference type="HAMAP-Rule" id="MF_01867"/>
    </source>
</evidence>
<feature type="domain" description="Bacillithiol biosynthesis BshC N-terminal Rossmann-like" evidence="3">
    <location>
        <begin position="1"/>
        <end position="362"/>
    </location>
</feature>
<dbReference type="InterPro" id="IPR055399">
    <property type="entry name" value="CC_BshC"/>
</dbReference>
<dbReference type="EC" id="6.-.-.-" evidence="2"/>
<evidence type="ECO:0000259" key="4">
    <source>
        <dbReference type="Pfam" id="PF24850"/>
    </source>
</evidence>
<dbReference type="EMBL" id="BAABHB010000005">
    <property type="protein sequence ID" value="GAA4407583.1"/>
    <property type="molecule type" value="Genomic_DNA"/>
</dbReference>
<dbReference type="Pfam" id="PF10079">
    <property type="entry name" value="Rossmann-like_BshC"/>
    <property type="match status" value="1"/>
</dbReference>
<accession>A0ABP8KJ24</accession>
<reference evidence="6" key="1">
    <citation type="journal article" date="2019" name="Int. J. Syst. Evol. Microbiol.">
        <title>The Global Catalogue of Microorganisms (GCM) 10K type strain sequencing project: providing services to taxonomists for standard genome sequencing and annotation.</title>
        <authorList>
            <consortium name="The Broad Institute Genomics Platform"/>
            <consortium name="The Broad Institute Genome Sequencing Center for Infectious Disease"/>
            <person name="Wu L."/>
            <person name="Ma J."/>
        </authorList>
    </citation>
    <scope>NUCLEOTIDE SEQUENCE [LARGE SCALE GENOMIC DNA]</scope>
    <source>
        <strain evidence="6">JCM 17925</strain>
    </source>
</reference>
<evidence type="ECO:0000313" key="5">
    <source>
        <dbReference type="EMBL" id="GAA4407583.1"/>
    </source>
</evidence>
<dbReference type="RefSeq" id="WP_345268198.1">
    <property type="nucleotide sequence ID" value="NZ_BAABHB010000005.1"/>
</dbReference>
<gene>
    <name evidence="2 5" type="primary">bshC</name>
    <name evidence="5" type="ORF">GCM10023187_28370</name>
</gene>
<dbReference type="HAMAP" id="MF_01867">
    <property type="entry name" value="BshC"/>
    <property type="match status" value="1"/>
</dbReference>